<accession>A0AAW1UJS5</accession>
<evidence type="ECO:0000256" key="1">
    <source>
        <dbReference type="SAM" id="MobiDB-lite"/>
    </source>
</evidence>
<feature type="compositionally biased region" description="Acidic residues" evidence="1">
    <location>
        <begin position="1"/>
        <end position="14"/>
    </location>
</feature>
<evidence type="ECO:0000313" key="2">
    <source>
        <dbReference type="EMBL" id="KAK9880792.1"/>
    </source>
</evidence>
<organism evidence="2 3">
    <name type="scientific">Henosepilachna vigintioctopunctata</name>
    <dbReference type="NCBI Taxonomy" id="420089"/>
    <lineage>
        <taxon>Eukaryota</taxon>
        <taxon>Metazoa</taxon>
        <taxon>Ecdysozoa</taxon>
        <taxon>Arthropoda</taxon>
        <taxon>Hexapoda</taxon>
        <taxon>Insecta</taxon>
        <taxon>Pterygota</taxon>
        <taxon>Neoptera</taxon>
        <taxon>Endopterygota</taxon>
        <taxon>Coleoptera</taxon>
        <taxon>Polyphaga</taxon>
        <taxon>Cucujiformia</taxon>
        <taxon>Coccinelloidea</taxon>
        <taxon>Coccinellidae</taxon>
        <taxon>Epilachninae</taxon>
        <taxon>Epilachnini</taxon>
        <taxon>Henosepilachna</taxon>
    </lineage>
</organism>
<protein>
    <submittedName>
        <fullName evidence="2">Uncharacterized protein</fullName>
    </submittedName>
</protein>
<dbReference type="EMBL" id="JARQZJ010000066">
    <property type="protein sequence ID" value="KAK9880792.1"/>
    <property type="molecule type" value="Genomic_DNA"/>
</dbReference>
<dbReference type="AlphaFoldDB" id="A0AAW1UJS5"/>
<comment type="caution">
    <text evidence="2">The sequence shown here is derived from an EMBL/GenBank/DDBJ whole genome shotgun (WGS) entry which is preliminary data.</text>
</comment>
<proteinExistence type="predicted"/>
<feature type="compositionally biased region" description="Polar residues" evidence="1">
    <location>
        <begin position="18"/>
        <end position="27"/>
    </location>
</feature>
<keyword evidence="3" id="KW-1185">Reference proteome</keyword>
<gene>
    <name evidence="2" type="ORF">WA026_013121</name>
</gene>
<feature type="region of interest" description="Disordered" evidence="1">
    <location>
        <begin position="1"/>
        <end position="30"/>
    </location>
</feature>
<name>A0AAW1UJS5_9CUCU</name>
<evidence type="ECO:0000313" key="3">
    <source>
        <dbReference type="Proteomes" id="UP001431783"/>
    </source>
</evidence>
<reference evidence="2 3" key="1">
    <citation type="submission" date="2023-03" db="EMBL/GenBank/DDBJ databases">
        <title>Genome insight into feeding habits of ladybird beetles.</title>
        <authorList>
            <person name="Li H.-S."/>
            <person name="Huang Y.-H."/>
            <person name="Pang H."/>
        </authorList>
    </citation>
    <scope>NUCLEOTIDE SEQUENCE [LARGE SCALE GENOMIC DNA]</scope>
    <source>
        <strain evidence="2">SYSU_2023b</strain>
        <tissue evidence="2">Whole body</tissue>
    </source>
</reference>
<sequence>DLEEEETQIEEEDLQQLPGSSAAQSCSQERKKTIVEHLADKNDLLKKSVGQLTKKDNKDEASVYADSWATSFRKLSATQEIYAKEAIEDMLVLGQLNELTLHSANTHSSANSFRPSSTPGSSQVPSIQNSRSSTPFFHPVQSYEQVGFYFYILWDSKSAGAETRSSQ</sequence>
<feature type="non-terminal residue" evidence="2">
    <location>
        <position position="1"/>
    </location>
</feature>
<feature type="region of interest" description="Disordered" evidence="1">
    <location>
        <begin position="106"/>
        <end position="131"/>
    </location>
</feature>
<dbReference type="Proteomes" id="UP001431783">
    <property type="component" value="Unassembled WGS sequence"/>
</dbReference>